<gene>
    <name evidence="1" type="ORF">G2W53_032462</name>
</gene>
<dbReference type="SUPFAM" id="SSF53335">
    <property type="entry name" value="S-adenosyl-L-methionine-dependent methyltransferases"/>
    <property type="match status" value="1"/>
</dbReference>
<evidence type="ECO:0000313" key="2">
    <source>
        <dbReference type="Proteomes" id="UP000634136"/>
    </source>
</evidence>
<dbReference type="InterPro" id="IPR029063">
    <property type="entry name" value="SAM-dependent_MTases_sf"/>
</dbReference>
<comment type="caution">
    <text evidence="1">The sequence shown here is derived from an EMBL/GenBank/DDBJ whole genome shotgun (WGS) entry which is preliminary data.</text>
</comment>
<evidence type="ECO:0000313" key="1">
    <source>
        <dbReference type="EMBL" id="KAF7811486.1"/>
    </source>
</evidence>
<dbReference type="AlphaFoldDB" id="A0A834SZ16"/>
<proteinExistence type="predicted"/>
<dbReference type="PANTHER" id="PTHR37217">
    <property type="entry name" value="EXPRESSED PROTEIN"/>
    <property type="match status" value="1"/>
</dbReference>
<reference evidence="1" key="1">
    <citation type="submission" date="2020-09" db="EMBL/GenBank/DDBJ databases">
        <title>Genome-Enabled Discovery of Anthraquinone Biosynthesis in Senna tora.</title>
        <authorList>
            <person name="Kang S.-H."/>
            <person name="Pandey R.P."/>
            <person name="Lee C.-M."/>
            <person name="Sim J.-S."/>
            <person name="Jeong J.-T."/>
            <person name="Choi B.-S."/>
            <person name="Jung M."/>
            <person name="Ginzburg D."/>
            <person name="Zhao K."/>
            <person name="Won S.Y."/>
            <person name="Oh T.-J."/>
            <person name="Yu Y."/>
            <person name="Kim N.-H."/>
            <person name="Lee O.R."/>
            <person name="Lee T.-H."/>
            <person name="Bashyal P."/>
            <person name="Kim T.-S."/>
            <person name="Lee W.-H."/>
            <person name="Kawkins C."/>
            <person name="Kim C.-K."/>
            <person name="Kim J.S."/>
            <person name="Ahn B.O."/>
            <person name="Rhee S.Y."/>
            <person name="Sohng J.K."/>
        </authorList>
    </citation>
    <scope>NUCLEOTIDE SEQUENCE</scope>
    <source>
        <tissue evidence="1">Leaf</tissue>
    </source>
</reference>
<name>A0A834SZ16_9FABA</name>
<accession>A0A834SZ16</accession>
<dbReference type="EMBL" id="JAAIUW010000010">
    <property type="protein sequence ID" value="KAF7811486.1"/>
    <property type="molecule type" value="Genomic_DNA"/>
</dbReference>
<dbReference type="Proteomes" id="UP000634136">
    <property type="component" value="Unassembled WGS sequence"/>
</dbReference>
<sequence length="277" mass="30898">MVTKIDKVLFSFVLISAHFTLYSVSLALALPILAWHRTSPLSVSALSLAGVAAVRRRRGFFFNSDFDARRSGMARGAIAVMNFEEFIEKDWSVLDSDKSTSEREFNKPIDHIISAGKIDETSRVLVAIGSEEFVDRLVDSSPSKFLLVVHDSILILAGIKEKYDQVKCWQGEIIYVPEKWAPFDVIFLYFLPALPFKLDDILGSLAKKCSPGGRVVMSHPQGRKVLEQQRQQHPEVVVSDLPDKTTLQRVAAAHSFDLAEFVDEPGLYLAVLSWSGA</sequence>
<protein>
    <submittedName>
        <fullName evidence="1">Kynurenine formamidase</fullName>
    </submittedName>
</protein>
<organism evidence="1 2">
    <name type="scientific">Senna tora</name>
    <dbReference type="NCBI Taxonomy" id="362788"/>
    <lineage>
        <taxon>Eukaryota</taxon>
        <taxon>Viridiplantae</taxon>
        <taxon>Streptophyta</taxon>
        <taxon>Embryophyta</taxon>
        <taxon>Tracheophyta</taxon>
        <taxon>Spermatophyta</taxon>
        <taxon>Magnoliopsida</taxon>
        <taxon>eudicotyledons</taxon>
        <taxon>Gunneridae</taxon>
        <taxon>Pentapetalae</taxon>
        <taxon>rosids</taxon>
        <taxon>fabids</taxon>
        <taxon>Fabales</taxon>
        <taxon>Fabaceae</taxon>
        <taxon>Caesalpinioideae</taxon>
        <taxon>Cassia clade</taxon>
        <taxon>Senna</taxon>
    </lineage>
</organism>
<dbReference type="PANTHER" id="PTHR37217:SF1">
    <property type="entry name" value="EXPRESSED PROTEIN"/>
    <property type="match status" value="1"/>
</dbReference>
<dbReference type="GO" id="GO:0009507">
    <property type="term" value="C:chloroplast"/>
    <property type="evidence" value="ECO:0007669"/>
    <property type="project" value="TreeGrafter"/>
</dbReference>
<keyword evidence="2" id="KW-1185">Reference proteome</keyword>
<dbReference type="OrthoDB" id="276388at2759"/>